<gene>
    <name evidence="1" type="ORF">CEXT_689081</name>
</gene>
<organism evidence="1 2">
    <name type="scientific">Caerostris extrusa</name>
    <name type="common">Bark spider</name>
    <name type="synonym">Caerostris bankana</name>
    <dbReference type="NCBI Taxonomy" id="172846"/>
    <lineage>
        <taxon>Eukaryota</taxon>
        <taxon>Metazoa</taxon>
        <taxon>Ecdysozoa</taxon>
        <taxon>Arthropoda</taxon>
        <taxon>Chelicerata</taxon>
        <taxon>Arachnida</taxon>
        <taxon>Araneae</taxon>
        <taxon>Araneomorphae</taxon>
        <taxon>Entelegynae</taxon>
        <taxon>Araneoidea</taxon>
        <taxon>Araneidae</taxon>
        <taxon>Caerostris</taxon>
    </lineage>
</organism>
<evidence type="ECO:0000313" key="1">
    <source>
        <dbReference type="EMBL" id="GIX96348.1"/>
    </source>
</evidence>
<accession>A0AAV4PJP1</accession>
<evidence type="ECO:0000313" key="2">
    <source>
        <dbReference type="Proteomes" id="UP001054945"/>
    </source>
</evidence>
<dbReference type="AlphaFoldDB" id="A0AAV4PJP1"/>
<comment type="caution">
    <text evidence="1">The sequence shown here is derived from an EMBL/GenBank/DDBJ whole genome shotgun (WGS) entry which is preliminary data.</text>
</comment>
<reference evidence="1 2" key="1">
    <citation type="submission" date="2021-06" db="EMBL/GenBank/DDBJ databases">
        <title>Caerostris extrusa draft genome.</title>
        <authorList>
            <person name="Kono N."/>
            <person name="Arakawa K."/>
        </authorList>
    </citation>
    <scope>NUCLEOTIDE SEQUENCE [LARGE SCALE GENOMIC DNA]</scope>
</reference>
<protein>
    <submittedName>
        <fullName evidence="1">Uncharacterized protein</fullName>
    </submittedName>
</protein>
<dbReference type="EMBL" id="BPLR01004633">
    <property type="protein sequence ID" value="GIX96348.1"/>
    <property type="molecule type" value="Genomic_DNA"/>
</dbReference>
<proteinExistence type="predicted"/>
<name>A0AAV4PJP1_CAEEX</name>
<dbReference type="Proteomes" id="UP001054945">
    <property type="component" value="Unassembled WGS sequence"/>
</dbReference>
<sequence length="70" mass="7745">MILTTRHQMDTASSLSPSSSSEGIVVLFQDHSESGTCEQNWHPNTASFPINVKECKGMNKNELKNIVNHS</sequence>
<keyword evidence="2" id="KW-1185">Reference proteome</keyword>